<evidence type="ECO:0000313" key="2">
    <source>
        <dbReference type="EMBL" id="KAH6653080.1"/>
    </source>
</evidence>
<gene>
    <name evidence="2" type="ORF">BKA67DRAFT_568508</name>
</gene>
<protein>
    <recommendedName>
        <fullName evidence="4">Secreted protein</fullName>
    </recommendedName>
</protein>
<accession>A0A9P8UIY4</accession>
<dbReference type="Proteomes" id="UP000758603">
    <property type="component" value="Unassembled WGS sequence"/>
</dbReference>
<sequence length="97" mass="10704">MHVVPITWGIILFRLSTFQFRSALTQVDRTSVRKTRETMAANRPRILRDGASLRFMQGGPSTSISATRKNVLNNALLYAAVKLPEVEAEGPECGASE</sequence>
<feature type="chain" id="PRO_5040281824" description="Secreted protein" evidence="1">
    <location>
        <begin position="24"/>
        <end position="97"/>
    </location>
</feature>
<name>A0A9P8UIY4_9PEZI</name>
<comment type="caution">
    <text evidence="2">The sequence shown here is derived from an EMBL/GenBank/DDBJ whole genome shotgun (WGS) entry which is preliminary data.</text>
</comment>
<organism evidence="2 3">
    <name type="scientific">Truncatella angustata</name>
    <dbReference type="NCBI Taxonomy" id="152316"/>
    <lineage>
        <taxon>Eukaryota</taxon>
        <taxon>Fungi</taxon>
        <taxon>Dikarya</taxon>
        <taxon>Ascomycota</taxon>
        <taxon>Pezizomycotina</taxon>
        <taxon>Sordariomycetes</taxon>
        <taxon>Xylariomycetidae</taxon>
        <taxon>Amphisphaeriales</taxon>
        <taxon>Sporocadaceae</taxon>
        <taxon>Truncatella</taxon>
    </lineage>
</organism>
<evidence type="ECO:0000313" key="3">
    <source>
        <dbReference type="Proteomes" id="UP000758603"/>
    </source>
</evidence>
<feature type="signal peptide" evidence="1">
    <location>
        <begin position="1"/>
        <end position="23"/>
    </location>
</feature>
<reference evidence="2" key="1">
    <citation type="journal article" date="2021" name="Nat. Commun.">
        <title>Genetic determinants of endophytism in the Arabidopsis root mycobiome.</title>
        <authorList>
            <person name="Mesny F."/>
            <person name="Miyauchi S."/>
            <person name="Thiergart T."/>
            <person name="Pickel B."/>
            <person name="Atanasova L."/>
            <person name="Karlsson M."/>
            <person name="Huettel B."/>
            <person name="Barry K.W."/>
            <person name="Haridas S."/>
            <person name="Chen C."/>
            <person name="Bauer D."/>
            <person name="Andreopoulos W."/>
            <person name="Pangilinan J."/>
            <person name="LaButti K."/>
            <person name="Riley R."/>
            <person name="Lipzen A."/>
            <person name="Clum A."/>
            <person name="Drula E."/>
            <person name="Henrissat B."/>
            <person name="Kohler A."/>
            <person name="Grigoriev I.V."/>
            <person name="Martin F.M."/>
            <person name="Hacquard S."/>
        </authorList>
    </citation>
    <scope>NUCLEOTIDE SEQUENCE</scope>
    <source>
        <strain evidence="2">MPI-SDFR-AT-0073</strain>
    </source>
</reference>
<keyword evidence="1" id="KW-0732">Signal</keyword>
<proteinExistence type="predicted"/>
<evidence type="ECO:0008006" key="4">
    <source>
        <dbReference type="Google" id="ProtNLM"/>
    </source>
</evidence>
<dbReference type="GeneID" id="70131928"/>
<dbReference type="EMBL" id="JAGPXC010000005">
    <property type="protein sequence ID" value="KAH6653080.1"/>
    <property type="molecule type" value="Genomic_DNA"/>
</dbReference>
<evidence type="ECO:0000256" key="1">
    <source>
        <dbReference type="SAM" id="SignalP"/>
    </source>
</evidence>
<keyword evidence="3" id="KW-1185">Reference proteome</keyword>
<dbReference type="RefSeq" id="XP_045957357.1">
    <property type="nucleotide sequence ID" value="XM_046103036.1"/>
</dbReference>
<dbReference type="AlphaFoldDB" id="A0A9P8UIY4"/>